<evidence type="ECO:0000259" key="2">
    <source>
        <dbReference type="PROSITE" id="PS50195"/>
    </source>
</evidence>
<dbReference type="SUPFAM" id="SSF64268">
    <property type="entry name" value="PX domain"/>
    <property type="match status" value="1"/>
</dbReference>
<accession>A0AAN8DZ62</accession>
<dbReference type="SMART" id="SM00312">
    <property type="entry name" value="PX"/>
    <property type="match status" value="1"/>
</dbReference>
<evidence type="ECO:0000313" key="4">
    <source>
        <dbReference type="Proteomes" id="UP001331515"/>
    </source>
</evidence>
<dbReference type="GO" id="GO:0035091">
    <property type="term" value="F:phosphatidylinositol binding"/>
    <property type="evidence" value="ECO:0007669"/>
    <property type="project" value="InterPro"/>
</dbReference>
<dbReference type="InterPro" id="IPR005329">
    <property type="entry name" value="Sorting_nexin_N"/>
</dbReference>
<dbReference type="Proteomes" id="UP001331515">
    <property type="component" value="Unassembled WGS sequence"/>
</dbReference>
<feature type="region of interest" description="Disordered" evidence="1">
    <location>
        <begin position="1"/>
        <end position="61"/>
    </location>
</feature>
<dbReference type="GO" id="GO:0005829">
    <property type="term" value="C:cytosol"/>
    <property type="evidence" value="ECO:0007669"/>
    <property type="project" value="GOC"/>
</dbReference>
<dbReference type="Gene3D" id="3.30.1520.10">
    <property type="entry name" value="Phox-like domain"/>
    <property type="match status" value="1"/>
</dbReference>
<protein>
    <recommendedName>
        <fullName evidence="2">PX domain-containing protein</fullName>
    </recommendedName>
</protein>
<dbReference type="PANTHER" id="PTHR10555:SF31">
    <property type="entry name" value="SORTING NEXIN-2"/>
    <property type="match status" value="1"/>
</dbReference>
<comment type="caution">
    <text evidence="3">The sequence shown here is derived from an EMBL/GenBank/DDBJ whole genome shotgun (WGS) entry which is preliminary data.</text>
</comment>
<dbReference type="FunFam" id="3.30.1520.10:FF:000016">
    <property type="entry name" value="Sorting nexin 2"/>
    <property type="match status" value="1"/>
</dbReference>
<name>A0AAN8DZ62_CHAGU</name>
<dbReference type="EMBL" id="JAURVH010001515">
    <property type="protein sequence ID" value="KAK5931917.1"/>
    <property type="molecule type" value="Genomic_DNA"/>
</dbReference>
<proteinExistence type="predicted"/>
<dbReference type="InterPro" id="IPR036871">
    <property type="entry name" value="PX_dom_sf"/>
</dbReference>
<dbReference type="PROSITE" id="PS50195">
    <property type="entry name" value="PX"/>
    <property type="match status" value="1"/>
</dbReference>
<dbReference type="Pfam" id="PF03700">
    <property type="entry name" value="Sorting_nexin"/>
    <property type="match status" value="1"/>
</dbReference>
<dbReference type="Pfam" id="PF00787">
    <property type="entry name" value="PX"/>
    <property type="match status" value="1"/>
</dbReference>
<dbReference type="InterPro" id="IPR001683">
    <property type="entry name" value="PX_dom"/>
</dbReference>
<feature type="domain" description="PX" evidence="2">
    <location>
        <begin position="126"/>
        <end position="242"/>
    </location>
</feature>
<evidence type="ECO:0000313" key="3">
    <source>
        <dbReference type="EMBL" id="KAK5931917.1"/>
    </source>
</evidence>
<reference evidence="3 4" key="1">
    <citation type="journal article" date="2023" name="Mol. Biol. Evol.">
        <title>Genomics of Secondarily Temperate Adaptation in the Only Non-Antarctic Icefish.</title>
        <authorList>
            <person name="Rivera-Colon A.G."/>
            <person name="Rayamajhi N."/>
            <person name="Minhas B.F."/>
            <person name="Madrigal G."/>
            <person name="Bilyk K.T."/>
            <person name="Yoon V."/>
            <person name="Hune M."/>
            <person name="Gregory S."/>
            <person name="Cheng C.H.C."/>
            <person name="Catchen J.M."/>
        </authorList>
    </citation>
    <scope>NUCLEOTIDE SEQUENCE [LARGE SCALE GENOMIC DNA]</scope>
    <source>
        <tissue evidence="3">White muscle</tissue>
    </source>
</reference>
<keyword evidence="4" id="KW-1185">Reference proteome</keyword>
<dbReference type="GO" id="GO:0010008">
    <property type="term" value="C:endosome membrane"/>
    <property type="evidence" value="ECO:0007669"/>
    <property type="project" value="TreeGrafter"/>
</dbReference>
<evidence type="ECO:0000256" key="1">
    <source>
        <dbReference type="SAM" id="MobiDB-lite"/>
    </source>
</evidence>
<dbReference type="PANTHER" id="PTHR10555">
    <property type="entry name" value="SORTING NEXIN"/>
    <property type="match status" value="1"/>
</dbReference>
<dbReference type="GO" id="GO:0034498">
    <property type="term" value="P:early endosome to Golgi transport"/>
    <property type="evidence" value="ECO:0007669"/>
    <property type="project" value="TreeGrafter"/>
</dbReference>
<dbReference type="AlphaFoldDB" id="A0AAN8DZ62"/>
<gene>
    <name evidence="3" type="ORF">CgunFtcFv8_003669</name>
</gene>
<feature type="compositionally biased region" description="Basic and acidic residues" evidence="1">
    <location>
        <begin position="1"/>
        <end position="18"/>
    </location>
</feature>
<sequence>MADTARDPPPDHTDFHELEDGEDLFPEPTSTLESGPASLPAEDISTNSNGPKRDSLFDDDTEDLFAEATEEVSLDSPERDVLLSDGPSPAITPITPPISILTPRHDDMFTHSSFDEIEEEKGDDSFDMHISVSDPEKVGDGMNAYMAYKVSIKTSISLFKSQEFSVKRRFSDFLGLHSKLASKYLHIGYIIPPAPEKSIVGMTKMKVGKEDQSSNEFVEKRRSALERYLMRTVKHPILLKDP</sequence>
<organism evidence="3 4">
    <name type="scientific">Champsocephalus gunnari</name>
    <name type="common">Mackerel icefish</name>
    <dbReference type="NCBI Taxonomy" id="52237"/>
    <lineage>
        <taxon>Eukaryota</taxon>
        <taxon>Metazoa</taxon>
        <taxon>Chordata</taxon>
        <taxon>Craniata</taxon>
        <taxon>Vertebrata</taxon>
        <taxon>Euteleostomi</taxon>
        <taxon>Actinopterygii</taxon>
        <taxon>Neopterygii</taxon>
        <taxon>Teleostei</taxon>
        <taxon>Neoteleostei</taxon>
        <taxon>Acanthomorphata</taxon>
        <taxon>Eupercaria</taxon>
        <taxon>Perciformes</taxon>
        <taxon>Notothenioidei</taxon>
        <taxon>Channichthyidae</taxon>
        <taxon>Champsocephalus</taxon>
    </lineage>
</organism>